<evidence type="ECO:0000313" key="1">
    <source>
        <dbReference type="EMBL" id="CAD2186432.1"/>
    </source>
</evidence>
<dbReference type="Proteomes" id="UP000580250">
    <property type="component" value="Unassembled WGS sequence"/>
</dbReference>
<organism evidence="1 2">
    <name type="scientific">Meloidogyne enterolobii</name>
    <name type="common">Root-knot nematode worm</name>
    <name type="synonym">Meloidogyne mayaguensis</name>
    <dbReference type="NCBI Taxonomy" id="390850"/>
    <lineage>
        <taxon>Eukaryota</taxon>
        <taxon>Metazoa</taxon>
        <taxon>Ecdysozoa</taxon>
        <taxon>Nematoda</taxon>
        <taxon>Chromadorea</taxon>
        <taxon>Rhabditida</taxon>
        <taxon>Tylenchina</taxon>
        <taxon>Tylenchomorpha</taxon>
        <taxon>Tylenchoidea</taxon>
        <taxon>Meloidogynidae</taxon>
        <taxon>Meloidogyninae</taxon>
        <taxon>Meloidogyne</taxon>
    </lineage>
</organism>
<comment type="caution">
    <text evidence="1">The sequence shown here is derived from an EMBL/GenBank/DDBJ whole genome shotgun (WGS) entry which is preliminary data.</text>
</comment>
<dbReference type="EMBL" id="CAJEWN010000587">
    <property type="protein sequence ID" value="CAD2186432.1"/>
    <property type="molecule type" value="Genomic_DNA"/>
</dbReference>
<accession>A0A6V7WHF3</accession>
<evidence type="ECO:0000313" key="2">
    <source>
        <dbReference type="Proteomes" id="UP000580250"/>
    </source>
</evidence>
<sequence>MFLNLIIPKKPRRQFLPLSLSEWDLHCRNKRKYLKLNLKRSKSLEINLFNKEEENLKKNNLNIKFRNRAITTTNNYLLLPEKRQRSNYLSVEDRISISSSTCSAPSFTPFYHHNTIAQRIAKRSKSLVKLFNSLKCQRKSSTNNEKNFNYFNNKLEKRKSLLNEEEKKKKEKPLIITKRKSKLNLNTTKEVNWQQLYQSRLKLKMSSTKL</sequence>
<gene>
    <name evidence="1" type="ORF">MENT_LOCUS38925</name>
</gene>
<dbReference type="OrthoDB" id="5905910at2759"/>
<name>A0A6V7WHF3_MELEN</name>
<dbReference type="AlphaFoldDB" id="A0A6V7WHF3"/>
<protein>
    <submittedName>
        <fullName evidence="1">Uncharacterized protein</fullName>
    </submittedName>
</protein>
<reference evidence="1 2" key="1">
    <citation type="submission" date="2020-08" db="EMBL/GenBank/DDBJ databases">
        <authorList>
            <person name="Koutsovoulos G."/>
            <person name="Danchin GJ E."/>
        </authorList>
    </citation>
    <scope>NUCLEOTIDE SEQUENCE [LARGE SCALE GENOMIC DNA]</scope>
</reference>
<proteinExistence type="predicted"/>